<protein>
    <submittedName>
        <fullName evidence="1">UPF0655 protein</fullName>
    </submittedName>
</protein>
<reference evidence="1 2" key="1">
    <citation type="submission" date="2017-06" db="EMBL/GenBank/DDBJ databases">
        <title>Draft genome sequence of a variant of Elsinoe murrayae.</title>
        <authorList>
            <person name="Cheng Q."/>
        </authorList>
    </citation>
    <scope>NUCLEOTIDE SEQUENCE [LARGE SCALE GENOMIC DNA]</scope>
    <source>
        <strain evidence="1 2">CQ-2017a</strain>
    </source>
</reference>
<dbReference type="STRING" id="2082308.A0A2K1QRL1"/>
<organism evidence="1 2">
    <name type="scientific">Sphaceloma murrayae</name>
    <dbReference type="NCBI Taxonomy" id="2082308"/>
    <lineage>
        <taxon>Eukaryota</taxon>
        <taxon>Fungi</taxon>
        <taxon>Dikarya</taxon>
        <taxon>Ascomycota</taxon>
        <taxon>Pezizomycotina</taxon>
        <taxon>Dothideomycetes</taxon>
        <taxon>Dothideomycetidae</taxon>
        <taxon>Myriangiales</taxon>
        <taxon>Elsinoaceae</taxon>
        <taxon>Sphaceloma</taxon>
    </lineage>
</organism>
<dbReference type="Proteomes" id="UP000243797">
    <property type="component" value="Unassembled WGS sequence"/>
</dbReference>
<gene>
    <name evidence="1" type="ORF">CAC42_3076</name>
</gene>
<dbReference type="FunCoup" id="A0A2K1QRL1">
    <property type="interactions" value="16"/>
</dbReference>
<evidence type="ECO:0000313" key="2">
    <source>
        <dbReference type="Proteomes" id="UP000243797"/>
    </source>
</evidence>
<dbReference type="AlphaFoldDB" id="A0A2K1QRL1"/>
<accession>A0A2K1QRL1</accession>
<keyword evidence="2" id="KW-1185">Reference proteome</keyword>
<dbReference type="InterPro" id="IPR050849">
    <property type="entry name" value="HAD-like_hydrolase_phosphatase"/>
</dbReference>
<dbReference type="InterPro" id="IPR036412">
    <property type="entry name" value="HAD-like_sf"/>
</dbReference>
<proteinExistence type="predicted"/>
<dbReference type="InParanoid" id="A0A2K1QRL1"/>
<sequence>MANPYPSKLPVVAPPLRVVCDWDGTLTTKDTLHLVAKVAYDKQDLPLDGPADQYRPPAVPWSKLGEVYMQAYERHKREYQPAATSRCTLVEERAWLASLRDVELSGVIAAEQAAIFKGVTIRDLEQGAQEAVAAGEIVMRAGWHEFLSQLILRPHTGQRTAHTFHILSVNWSAEFIRHAIVTSWVRHAGAHRSITCSADVAEFLRRMDITANEISQVRELSGSDGGLRSPTREEIRTSEDKLKFLHPHCRGNLDTQERMGPRADEELVVYIGDSDTDLECLLAADIAIWIRDDPPSSAGKRLHSAVTRLNIPTKPVEELRMPGLQQPPIWIARDFHQVLSAFRAPGWL</sequence>
<dbReference type="OrthoDB" id="10255128at2759"/>
<dbReference type="EMBL" id="NKHZ01000049">
    <property type="protein sequence ID" value="PNS17681.1"/>
    <property type="molecule type" value="Genomic_DNA"/>
</dbReference>
<comment type="caution">
    <text evidence="1">The sequence shown here is derived from an EMBL/GenBank/DDBJ whole genome shotgun (WGS) entry which is preliminary data.</text>
</comment>
<dbReference type="InterPro" id="IPR023214">
    <property type="entry name" value="HAD_sf"/>
</dbReference>
<name>A0A2K1QRL1_9PEZI</name>
<dbReference type="PANTHER" id="PTHR28181:SF1">
    <property type="entry name" value="COLD TOLERANCE PROTEIN 1"/>
    <property type="match status" value="1"/>
</dbReference>
<dbReference type="Gene3D" id="3.40.50.1000">
    <property type="entry name" value="HAD superfamily/HAD-like"/>
    <property type="match status" value="1"/>
</dbReference>
<dbReference type="SUPFAM" id="SSF56784">
    <property type="entry name" value="HAD-like"/>
    <property type="match status" value="1"/>
</dbReference>
<evidence type="ECO:0000313" key="1">
    <source>
        <dbReference type="EMBL" id="PNS17681.1"/>
    </source>
</evidence>
<dbReference type="PANTHER" id="PTHR28181">
    <property type="entry name" value="UPF0655 PROTEIN YCR015C"/>
    <property type="match status" value="1"/>
</dbReference>